<evidence type="ECO:0000256" key="4">
    <source>
        <dbReference type="ARBA" id="ARBA00023136"/>
    </source>
</evidence>
<reference evidence="7 8" key="1">
    <citation type="submission" date="2014-11" db="EMBL/GenBank/DDBJ databases">
        <title>Complete Genome Sequence of Pseudoalteromonas sp. Strain OCN003 Isolated from Kaneohe Bay, Oahu, Hawaii.</title>
        <authorList>
            <person name="Beurmann S."/>
            <person name="Videau P."/>
            <person name="Ushijima B."/>
            <person name="Smith A.M."/>
            <person name="Aeby G.S."/>
            <person name="Callahan S.M."/>
            <person name="Belcaid M."/>
        </authorList>
    </citation>
    <scope>NUCLEOTIDE SEQUENCE [LARGE SCALE GENOMIC DNA]</scope>
    <source>
        <strain evidence="7 8">OCN003</strain>
    </source>
</reference>
<keyword evidence="4 5" id="KW-0472">Membrane</keyword>
<gene>
    <name evidence="7" type="ORF">OM33_03490</name>
</gene>
<keyword evidence="2 5" id="KW-0812">Transmembrane</keyword>
<dbReference type="EMBL" id="CP009888">
    <property type="protein sequence ID" value="AIY64322.1"/>
    <property type="molecule type" value="Genomic_DNA"/>
</dbReference>
<dbReference type="STRING" id="1348114.OM33_03490"/>
<accession>A0A0A7EE78</accession>
<evidence type="ECO:0000256" key="1">
    <source>
        <dbReference type="ARBA" id="ARBA00004370"/>
    </source>
</evidence>
<name>A0A0A7EE78_9GAMM</name>
<evidence type="ECO:0000313" key="8">
    <source>
        <dbReference type="Proteomes" id="UP000030341"/>
    </source>
</evidence>
<organism evidence="7 8">
    <name type="scientific">Pseudoalteromonas piratica</name>
    <dbReference type="NCBI Taxonomy" id="1348114"/>
    <lineage>
        <taxon>Bacteria</taxon>
        <taxon>Pseudomonadati</taxon>
        <taxon>Pseudomonadota</taxon>
        <taxon>Gammaproteobacteria</taxon>
        <taxon>Alteromonadales</taxon>
        <taxon>Pseudoalteromonadaceae</taxon>
        <taxon>Pseudoalteromonas</taxon>
    </lineage>
</organism>
<dbReference type="SUPFAM" id="SSF48452">
    <property type="entry name" value="TPR-like"/>
    <property type="match status" value="1"/>
</dbReference>
<dbReference type="InterPro" id="IPR010817">
    <property type="entry name" value="HemY_N"/>
</dbReference>
<evidence type="ECO:0000256" key="2">
    <source>
        <dbReference type="ARBA" id="ARBA00022692"/>
    </source>
</evidence>
<dbReference type="Proteomes" id="UP000030341">
    <property type="component" value="Chromosome 1"/>
</dbReference>
<dbReference type="GO" id="GO:0016020">
    <property type="term" value="C:membrane"/>
    <property type="evidence" value="ECO:0007669"/>
    <property type="project" value="UniProtKB-SubCell"/>
</dbReference>
<dbReference type="Pfam" id="PF07219">
    <property type="entry name" value="HemY_N"/>
    <property type="match status" value="1"/>
</dbReference>
<proteinExistence type="predicted"/>
<dbReference type="HOGENOM" id="CLU_749792_0_0_6"/>
<evidence type="ECO:0000256" key="5">
    <source>
        <dbReference type="SAM" id="Phobius"/>
    </source>
</evidence>
<dbReference type="KEGG" id="pseo:OM33_03490"/>
<feature type="domain" description="HemY N-terminal" evidence="6">
    <location>
        <begin position="26"/>
        <end position="132"/>
    </location>
</feature>
<comment type="subcellular location">
    <subcellularLocation>
        <location evidence="1">Membrane</location>
    </subcellularLocation>
</comment>
<dbReference type="eggNOG" id="COG3071">
    <property type="taxonomic scope" value="Bacteria"/>
</dbReference>
<keyword evidence="8" id="KW-1185">Reference proteome</keyword>
<dbReference type="OrthoDB" id="7067577at2"/>
<dbReference type="AlphaFoldDB" id="A0A0A7EE78"/>
<evidence type="ECO:0000313" key="7">
    <source>
        <dbReference type="EMBL" id="AIY64322.1"/>
    </source>
</evidence>
<dbReference type="InterPro" id="IPR011990">
    <property type="entry name" value="TPR-like_helical_dom_sf"/>
</dbReference>
<evidence type="ECO:0000256" key="3">
    <source>
        <dbReference type="ARBA" id="ARBA00022989"/>
    </source>
</evidence>
<sequence>MSKAIISIVIALIVLALAPIAIGEKGYVLIAFNDYTIEGTITAFVIAAILLAVLGFVIYKLLRYVFSLYGVTRFKWALRADKRKQTNLKTGVWQFINRDFVGAQKSLAKAHVPEGWENIAQAISARAALEAGNKAEARLHLEQVSEDDTPYIAQMLVESEQAELAKESMEQITKNKKATNLELANFAEYLVAQQDWSTLNDQLSRFEKKHALSDEQWQQLFERYFAALDLNALNSAYGNLPKKLKEKAEFHYLINLALFAPEQTDKSLLKLAKGDKYREIWQVLSKCTNTKLSDLQKFVQTRLKKLPEDETLLLTLAYIAKAQGDFELAGKVFNKVLSKDNAIKHWRIAAECFSQTGQLDKAVSLYQTYA</sequence>
<keyword evidence="3 5" id="KW-1133">Transmembrane helix</keyword>
<evidence type="ECO:0000259" key="6">
    <source>
        <dbReference type="Pfam" id="PF07219"/>
    </source>
</evidence>
<dbReference type="RefSeq" id="WP_038638826.1">
    <property type="nucleotide sequence ID" value="NZ_CP009888.1"/>
</dbReference>
<protein>
    <recommendedName>
        <fullName evidence="6">HemY N-terminal domain-containing protein</fullName>
    </recommendedName>
</protein>
<dbReference type="Gene3D" id="1.25.40.10">
    <property type="entry name" value="Tetratricopeptide repeat domain"/>
    <property type="match status" value="1"/>
</dbReference>
<feature type="transmembrane region" description="Helical" evidence="5">
    <location>
        <begin position="39"/>
        <end position="59"/>
    </location>
</feature>